<reference evidence="4" key="1">
    <citation type="submission" date="2018-03" db="EMBL/GenBank/DDBJ databases">
        <authorList>
            <person name="Rodrigo-Torres L."/>
            <person name="Arahal R. D."/>
            <person name="Lucena T."/>
        </authorList>
    </citation>
    <scope>NUCLEOTIDE SEQUENCE [LARGE SCALE GENOMIC DNA]</scope>
    <source>
        <strain evidence="4">CECT 7615</strain>
    </source>
</reference>
<dbReference type="Pfam" id="PF06904">
    <property type="entry name" value="Extensin-like_C"/>
    <property type="match status" value="1"/>
</dbReference>
<organism evidence="3 4">
    <name type="scientific">Falsiruegeria mediterranea M17</name>
    <dbReference type="NCBI Taxonomy" id="1200281"/>
    <lineage>
        <taxon>Bacteria</taxon>
        <taxon>Pseudomonadati</taxon>
        <taxon>Pseudomonadota</taxon>
        <taxon>Alphaproteobacteria</taxon>
        <taxon>Rhodobacterales</taxon>
        <taxon>Roseobacteraceae</taxon>
        <taxon>Falsiruegeria</taxon>
    </lineage>
</organism>
<sequence>MARALLPATLAVVLCALPVAATAPETSLRPQARAPQSVAVTAAVQEASVQAAAAEAAAFVVGSRARPVSRPVSDQLVQVAARPADLPSLGPDVSLRPYMRPKAVEEEAFFKRRKKRKGSVCGNIEIQGQAAGDVPGKIRGCGIDDAVRVTSVSGVRLSRASLMTCDTARSLNTWVERSVIPTFRRRGPVVELKVAAHYACRTRNNRPGAKISEHGKGRAIDISAFRMKDGEEITVLDGWKRGSSRKLLRRVWKGACGPFGTVLGPDADRYHQDHFHFDTAKHRSGKYCR</sequence>
<evidence type="ECO:0000313" key="3">
    <source>
        <dbReference type="EMBL" id="SPJ28308.1"/>
    </source>
</evidence>
<keyword evidence="4" id="KW-1185">Reference proteome</keyword>
<feature type="chain" id="PRO_5015319037" description="Extensin-like C-terminal domain-containing protein" evidence="1">
    <location>
        <begin position="24"/>
        <end position="289"/>
    </location>
</feature>
<protein>
    <recommendedName>
        <fullName evidence="2">Extensin-like C-terminal domain-containing protein</fullName>
    </recommendedName>
</protein>
<evidence type="ECO:0000256" key="1">
    <source>
        <dbReference type="SAM" id="SignalP"/>
    </source>
</evidence>
<keyword evidence="1" id="KW-0732">Signal</keyword>
<evidence type="ECO:0000313" key="4">
    <source>
        <dbReference type="Proteomes" id="UP000244898"/>
    </source>
</evidence>
<dbReference type="InterPro" id="IPR009683">
    <property type="entry name" value="Extensin-like_C"/>
</dbReference>
<name>A0A2R8C7B8_9RHOB</name>
<dbReference type="AlphaFoldDB" id="A0A2R8C7B8"/>
<accession>A0A2R8C7B8</accession>
<dbReference type="RefSeq" id="WP_108786636.1">
    <property type="nucleotide sequence ID" value="NZ_ONZG01000004.1"/>
</dbReference>
<feature type="signal peptide" evidence="1">
    <location>
        <begin position="1"/>
        <end position="23"/>
    </location>
</feature>
<feature type="domain" description="Extensin-like C-terminal" evidence="2">
    <location>
        <begin position="137"/>
        <end position="289"/>
    </location>
</feature>
<evidence type="ECO:0000259" key="2">
    <source>
        <dbReference type="Pfam" id="PF06904"/>
    </source>
</evidence>
<proteinExistence type="predicted"/>
<dbReference type="EMBL" id="ONZG01000004">
    <property type="protein sequence ID" value="SPJ28308.1"/>
    <property type="molecule type" value="Genomic_DNA"/>
</dbReference>
<dbReference type="OrthoDB" id="9809788at2"/>
<dbReference type="Proteomes" id="UP000244898">
    <property type="component" value="Unassembled WGS sequence"/>
</dbReference>
<gene>
    <name evidence="3" type="ORF">TRM7615_01806</name>
</gene>